<feature type="non-terminal residue" evidence="2">
    <location>
        <position position="1"/>
    </location>
</feature>
<dbReference type="EMBL" id="GL377579">
    <property type="protein sequence ID" value="EFJ28720.1"/>
    <property type="molecule type" value="Genomic_DNA"/>
</dbReference>
<feature type="domain" description="Bulb-type lectin" evidence="1">
    <location>
        <begin position="1"/>
        <end position="80"/>
    </location>
</feature>
<dbReference type="SUPFAM" id="SSF51110">
    <property type="entry name" value="alpha-D-mannose-specific plant lectins"/>
    <property type="match status" value="1"/>
</dbReference>
<evidence type="ECO:0000313" key="2">
    <source>
        <dbReference type="EMBL" id="EFJ28720.1"/>
    </source>
</evidence>
<dbReference type="HOGENOM" id="CLU_164480_0_1_1"/>
<evidence type="ECO:0000259" key="1">
    <source>
        <dbReference type="PROSITE" id="PS50927"/>
    </source>
</evidence>
<dbReference type="KEGG" id="smo:SELMODRAFT_18607"/>
<dbReference type="Gramene" id="EFJ28720">
    <property type="protein sequence ID" value="EFJ28720"/>
    <property type="gene ID" value="SELMODRAFT_18607"/>
</dbReference>
<dbReference type="InParanoid" id="D8RH67"/>
<keyword evidence="3" id="KW-1185">Reference proteome</keyword>
<reference evidence="2 3" key="1">
    <citation type="journal article" date="2011" name="Science">
        <title>The Selaginella genome identifies genetic changes associated with the evolution of vascular plants.</title>
        <authorList>
            <person name="Banks J.A."/>
            <person name="Nishiyama T."/>
            <person name="Hasebe M."/>
            <person name="Bowman J.L."/>
            <person name="Gribskov M."/>
            <person name="dePamphilis C."/>
            <person name="Albert V.A."/>
            <person name="Aono N."/>
            <person name="Aoyama T."/>
            <person name="Ambrose B.A."/>
            <person name="Ashton N.W."/>
            <person name="Axtell M.J."/>
            <person name="Barker E."/>
            <person name="Barker M.S."/>
            <person name="Bennetzen J.L."/>
            <person name="Bonawitz N.D."/>
            <person name="Chapple C."/>
            <person name="Cheng C."/>
            <person name="Correa L.G."/>
            <person name="Dacre M."/>
            <person name="DeBarry J."/>
            <person name="Dreyer I."/>
            <person name="Elias M."/>
            <person name="Engstrom E.M."/>
            <person name="Estelle M."/>
            <person name="Feng L."/>
            <person name="Finet C."/>
            <person name="Floyd S.K."/>
            <person name="Frommer W.B."/>
            <person name="Fujita T."/>
            <person name="Gramzow L."/>
            <person name="Gutensohn M."/>
            <person name="Harholt J."/>
            <person name="Hattori M."/>
            <person name="Heyl A."/>
            <person name="Hirai T."/>
            <person name="Hiwatashi Y."/>
            <person name="Ishikawa M."/>
            <person name="Iwata M."/>
            <person name="Karol K.G."/>
            <person name="Koehler B."/>
            <person name="Kolukisaoglu U."/>
            <person name="Kubo M."/>
            <person name="Kurata T."/>
            <person name="Lalonde S."/>
            <person name="Li K."/>
            <person name="Li Y."/>
            <person name="Litt A."/>
            <person name="Lyons E."/>
            <person name="Manning G."/>
            <person name="Maruyama T."/>
            <person name="Michael T.P."/>
            <person name="Mikami K."/>
            <person name="Miyazaki S."/>
            <person name="Morinaga S."/>
            <person name="Murata T."/>
            <person name="Mueller-Roeber B."/>
            <person name="Nelson D.R."/>
            <person name="Obara M."/>
            <person name="Oguri Y."/>
            <person name="Olmstead R.G."/>
            <person name="Onodera N."/>
            <person name="Petersen B.L."/>
            <person name="Pils B."/>
            <person name="Prigge M."/>
            <person name="Rensing S.A."/>
            <person name="Riano-Pachon D.M."/>
            <person name="Roberts A.W."/>
            <person name="Sato Y."/>
            <person name="Scheller H.V."/>
            <person name="Schulz B."/>
            <person name="Schulz C."/>
            <person name="Shakirov E.V."/>
            <person name="Shibagaki N."/>
            <person name="Shinohara N."/>
            <person name="Shippen D.E."/>
            <person name="Soerensen I."/>
            <person name="Sotooka R."/>
            <person name="Sugimoto N."/>
            <person name="Sugita M."/>
            <person name="Sumikawa N."/>
            <person name="Tanurdzic M."/>
            <person name="Theissen G."/>
            <person name="Ulvskov P."/>
            <person name="Wakazuki S."/>
            <person name="Weng J.K."/>
            <person name="Willats W.W."/>
            <person name="Wipf D."/>
            <person name="Wolf P.G."/>
            <person name="Yang L."/>
            <person name="Zimmer A.D."/>
            <person name="Zhu Q."/>
            <person name="Mitros T."/>
            <person name="Hellsten U."/>
            <person name="Loque D."/>
            <person name="Otillar R."/>
            <person name="Salamov A."/>
            <person name="Schmutz J."/>
            <person name="Shapiro H."/>
            <person name="Lindquist E."/>
            <person name="Lucas S."/>
            <person name="Rokhsar D."/>
            <person name="Grigoriev I.V."/>
        </authorList>
    </citation>
    <scope>NUCLEOTIDE SEQUENCE [LARGE SCALE GENOMIC DNA]</scope>
</reference>
<evidence type="ECO:0000313" key="3">
    <source>
        <dbReference type="Proteomes" id="UP000001514"/>
    </source>
</evidence>
<dbReference type="InterPro" id="IPR036426">
    <property type="entry name" value="Bulb-type_lectin_dom_sf"/>
</dbReference>
<dbReference type="Proteomes" id="UP000001514">
    <property type="component" value="Unassembled WGS sequence"/>
</dbReference>
<protein>
    <recommendedName>
        <fullName evidence="1">Bulb-type lectin domain-containing protein</fullName>
    </recommendedName>
</protein>
<sequence length="80" mass="9066">YKLIMQNDCNLVLYYGNIAKWSSRTNGKGLLCKVILQSDGNLVIYNEVQSIWHTNTYCGVEGCIVPSFLSIQNDCNIVLY</sequence>
<name>D8RH67_SELML</name>
<organism evidence="3">
    <name type="scientific">Selaginella moellendorffii</name>
    <name type="common">Spikemoss</name>
    <dbReference type="NCBI Taxonomy" id="88036"/>
    <lineage>
        <taxon>Eukaryota</taxon>
        <taxon>Viridiplantae</taxon>
        <taxon>Streptophyta</taxon>
        <taxon>Embryophyta</taxon>
        <taxon>Tracheophyta</taxon>
        <taxon>Lycopodiopsida</taxon>
        <taxon>Selaginellales</taxon>
        <taxon>Selaginellaceae</taxon>
        <taxon>Selaginella</taxon>
    </lineage>
</organism>
<gene>
    <name evidence="2" type="ORF">SELMODRAFT_18607</name>
</gene>
<feature type="non-terminal residue" evidence="2">
    <location>
        <position position="80"/>
    </location>
</feature>
<accession>D8RH67</accession>
<dbReference type="PROSITE" id="PS50927">
    <property type="entry name" value="BULB_LECTIN"/>
    <property type="match status" value="1"/>
</dbReference>
<proteinExistence type="predicted"/>
<dbReference type="AlphaFoldDB" id="D8RH67"/>
<dbReference type="Gene3D" id="2.90.10.10">
    <property type="entry name" value="Bulb-type lectin domain"/>
    <property type="match status" value="2"/>
</dbReference>
<dbReference type="STRING" id="88036.D8RH67"/>
<dbReference type="InterPro" id="IPR001480">
    <property type="entry name" value="Bulb-type_lectin_dom"/>
</dbReference>